<dbReference type="AlphaFoldDB" id="A0A1P8Q2B0"/>
<dbReference type="SUPFAM" id="SSF52540">
    <property type="entry name" value="P-loop containing nucleoside triphosphate hydrolases"/>
    <property type="match status" value="1"/>
</dbReference>
<dbReference type="Proteomes" id="UP000187499">
    <property type="component" value="Chromosome"/>
</dbReference>
<dbReference type="InterPro" id="IPR027417">
    <property type="entry name" value="P-loop_NTPase"/>
</dbReference>
<dbReference type="EMBL" id="CP019323">
    <property type="protein sequence ID" value="APX71971.1"/>
    <property type="molecule type" value="Genomic_DNA"/>
</dbReference>
<sequence>MFTSVEFENYMSLKKLKLNIKQKNDFKKIVAIYGENGSGKSNIVSAFMNLRLSLDTLNAKKKLDEFLSSDTKNENIMNVKHYTAMYSDRSRIDRVFENTYLLGATEPMSLKYNFKIYGHFGYYKLIFKKDSSGSLYLASEELNYLIKKSSGVIFHITSDENQNISIKVSPQLFKNANLSNSMDDLIKRLWGKHTFLAIFQEFAVENNEKYIIENVLNNFLKVQSKFEHLSFKTDNARGANNFRQMLHNLISGTVNNGNTRNKIENTSESLNKYFVPLYSDIMSLHYKTESLEDNKTKYELYEKKRISDEIVEIPFVLESNGTKKLLNLFPLLLNAVNGDTVIIDEIDQGIHDLLIDRIIENVKDDITGQLIFTTHDTQVMKQLDVSSLYVIQVDSSGNKRVSNISKASKSNIASNNNIQKLYLEGYFAGIPYADDVDFYDIIENLGVNHD</sequence>
<accession>A0A1P8Q2B0</accession>
<protein>
    <recommendedName>
        <fullName evidence="1">ATPase AAA-type core domain-containing protein</fullName>
    </recommendedName>
</protein>
<feature type="domain" description="ATPase AAA-type core" evidence="1">
    <location>
        <begin position="306"/>
        <end position="380"/>
    </location>
</feature>
<dbReference type="PANTHER" id="PTHR40396:SF1">
    <property type="entry name" value="ATPASE AAA-TYPE CORE DOMAIN-CONTAINING PROTEIN"/>
    <property type="match status" value="1"/>
</dbReference>
<dbReference type="STRING" id="1847728.BTM29_05100"/>
<dbReference type="RefSeq" id="WP_076614475.1">
    <property type="nucleotide sequence ID" value="NZ_CP019323.1"/>
</dbReference>
<dbReference type="GO" id="GO:0005524">
    <property type="term" value="F:ATP binding"/>
    <property type="evidence" value="ECO:0007669"/>
    <property type="project" value="InterPro"/>
</dbReference>
<dbReference type="Pfam" id="PF13304">
    <property type="entry name" value="AAA_21"/>
    <property type="match status" value="1"/>
</dbReference>
<gene>
    <name evidence="2" type="ORF">BTM29_05100</name>
</gene>
<reference evidence="3" key="1">
    <citation type="submission" date="2016-12" db="EMBL/GenBank/DDBJ databases">
        <authorList>
            <person name="Jung M.Y."/>
            <person name="Lee S.H."/>
        </authorList>
    </citation>
    <scope>NUCLEOTIDE SEQUENCE [LARGE SCALE GENOMIC DNA]</scope>
    <source>
        <strain evidence="3">WiKim39</strain>
    </source>
</reference>
<organism evidence="2 3">
    <name type="scientific">Companilactobacillus allii</name>
    <dbReference type="NCBI Taxonomy" id="1847728"/>
    <lineage>
        <taxon>Bacteria</taxon>
        <taxon>Bacillati</taxon>
        <taxon>Bacillota</taxon>
        <taxon>Bacilli</taxon>
        <taxon>Lactobacillales</taxon>
        <taxon>Lactobacillaceae</taxon>
        <taxon>Companilactobacillus</taxon>
    </lineage>
</organism>
<evidence type="ECO:0000313" key="3">
    <source>
        <dbReference type="Proteomes" id="UP000187499"/>
    </source>
</evidence>
<name>A0A1P8Q2B0_9LACO</name>
<dbReference type="Gene3D" id="3.40.50.300">
    <property type="entry name" value="P-loop containing nucleotide triphosphate hydrolases"/>
    <property type="match status" value="2"/>
</dbReference>
<dbReference type="OrthoDB" id="9809324at2"/>
<dbReference type="KEGG" id="lalw:BTM29_05100"/>
<keyword evidence="3" id="KW-1185">Reference proteome</keyword>
<proteinExistence type="predicted"/>
<evidence type="ECO:0000313" key="2">
    <source>
        <dbReference type="EMBL" id="APX71971.1"/>
    </source>
</evidence>
<dbReference type="GO" id="GO:0016887">
    <property type="term" value="F:ATP hydrolysis activity"/>
    <property type="evidence" value="ECO:0007669"/>
    <property type="project" value="InterPro"/>
</dbReference>
<dbReference type="PANTHER" id="PTHR40396">
    <property type="entry name" value="ATPASE-LIKE PROTEIN"/>
    <property type="match status" value="1"/>
</dbReference>
<evidence type="ECO:0000259" key="1">
    <source>
        <dbReference type="Pfam" id="PF13304"/>
    </source>
</evidence>
<dbReference type="InterPro" id="IPR003959">
    <property type="entry name" value="ATPase_AAA_core"/>
</dbReference>